<feature type="transmembrane region" description="Helical" evidence="10">
    <location>
        <begin position="394"/>
        <end position="414"/>
    </location>
</feature>
<feature type="transmembrane region" description="Helical" evidence="10">
    <location>
        <begin position="359"/>
        <end position="382"/>
    </location>
</feature>
<keyword evidence="3 8" id="KW-1003">Cell membrane</keyword>
<keyword evidence="13" id="KW-1185">Reference proteome</keyword>
<evidence type="ECO:0000256" key="7">
    <source>
        <dbReference type="ARBA" id="ARBA00023136"/>
    </source>
</evidence>
<dbReference type="PANTHER" id="PTHR33989">
    <property type="match status" value="1"/>
</dbReference>
<dbReference type="RefSeq" id="WP_207674551.1">
    <property type="nucleotide sequence ID" value="NZ_JAFREM010000025.1"/>
</dbReference>
<keyword evidence="4 8" id="KW-0762">Sugar transport</keyword>
<keyword evidence="2 8" id="KW-0813">Transport</keyword>
<dbReference type="NCBIfam" id="TIGR00410">
    <property type="entry name" value="lacE"/>
    <property type="match status" value="1"/>
</dbReference>
<dbReference type="InterPro" id="IPR004501">
    <property type="entry name" value="PTS_EIIC_3"/>
</dbReference>
<feature type="transmembrane region" description="Helical" evidence="10">
    <location>
        <begin position="185"/>
        <end position="209"/>
    </location>
</feature>
<dbReference type="InterPro" id="IPR004796">
    <property type="entry name" value="PTS_IIC_cello"/>
</dbReference>
<feature type="domain" description="PTS EIIC type-3" evidence="11">
    <location>
        <begin position="10"/>
        <end position="414"/>
    </location>
</feature>
<evidence type="ECO:0000313" key="12">
    <source>
        <dbReference type="EMBL" id="MBO1307555.1"/>
    </source>
</evidence>
<feature type="region of interest" description="Disordered" evidence="9">
    <location>
        <begin position="429"/>
        <end position="451"/>
    </location>
</feature>
<dbReference type="Proteomes" id="UP000664601">
    <property type="component" value="Unassembled WGS sequence"/>
</dbReference>
<evidence type="ECO:0000256" key="9">
    <source>
        <dbReference type="SAM" id="MobiDB-lite"/>
    </source>
</evidence>
<feature type="transmembrane region" description="Helical" evidence="10">
    <location>
        <begin position="33"/>
        <end position="56"/>
    </location>
</feature>
<dbReference type="InterPro" id="IPR003352">
    <property type="entry name" value="PTS_EIIC"/>
</dbReference>
<evidence type="ECO:0000256" key="8">
    <source>
        <dbReference type="PIRNR" id="PIRNR006351"/>
    </source>
</evidence>
<evidence type="ECO:0000259" key="11">
    <source>
        <dbReference type="PROSITE" id="PS51105"/>
    </source>
</evidence>
<evidence type="ECO:0000256" key="5">
    <source>
        <dbReference type="ARBA" id="ARBA00022692"/>
    </source>
</evidence>
<feature type="transmembrane region" description="Helical" evidence="10">
    <location>
        <begin position="113"/>
        <end position="132"/>
    </location>
</feature>
<keyword evidence="7 8" id="KW-0472">Membrane</keyword>
<evidence type="ECO:0000256" key="10">
    <source>
        <dbReference type="SAM" id="Phobius"/>
    </source>
</evidence>
<feature type="transmembrane region" description="Helical" evidence="10">
    <location>
        <begin position="287"/>
        <end position="307"/>
    </location>
</feature>
<dbReference type="PIRSF" id="PIRSF006351">
    <property type="entry name" value="PTS_EIIC-Cellobiose"/>
    <property type="match status" value="1"/>
</dbReference>
<feature type="transmembrane region" description="Helical" evidence="10">
    <location>
        <begin position="327"/>
        <end position="352"/>
    </location>
</feature>
<feature type="transmembrane region" description="Helical" evidence="10">
    <location>
        <begin position="233"/>
        <end position="258"/>
    </location>
</feature>
<evidence type="ECO:0000256" key="6">
    <source>
        <dbReference type="ARBA" id="ARBA00022989"/>
    </source>
</evidence>
<evidence type="ECO:0000256" key="4">
    <source>
        <dbReference type="ARBA" id="ARBA00022597"/>
    </source>
</evidence>
<dbReference type="PANTHER" id="PTHR33989:SF4">
    <property type="entry name" value="PTS SYSTEM N,N'-DIACETYLCHITOBIOSE-SPECIFIC EIIC COMPONENT"/>
    <property type="match status" value="1"/>
</dbReference>
<protein>
    <recommendedName>
        <fullName evidence="8">Permease IIC component</fullName>
    </recommendedName>
</protein>
<reference evidence="12 13" key="1">
    <citation type="submission" date="2021-03" db="EMBL/GenBank/DDBJ databases">
        <title>Enterococcal diversity collection.</title>
        <authorList>
            <person name="Gilmore M.S."/>
            <person name="Schwartzman J."/>
            <person name="Van Tyne D."/>
            <person name="Martin M."/>
            <person name="Earl A.M."/>
            <person name="Manson A.L."/>
            <person name="Straub T."/>
            <person name="Salamzade R."/>
            <person name="Saavedra J."/>
            <person name="Lebreton F."/>
            <person name="Prichula J."/>
            <person name="Schaufler K."/>
            <person name="Gaca A."/>
            <person name="Sgardioli B."/>
            <person name="Wagenaar J."/>
            <person name="Strong T."/>
        </authorList>
    </citation>
    <scope>NUCLEOTIDE SEQUENCE [LARGE SCALE GENOMIC DNA]</scope>
    <source>
        <strain evidence="12 13">669A</strain>
    </source>
</reference>
<keyword evidence="6 10" id="KW-1133">Transmembrane helix</keyword>
<dbReference type="EMBL" id="JAFREM010000025">
    <property type="protein sequence ID" value="MBO1307555.1"/>
    <property type="molecule type" value="Genomic_DNA"/>
</dbReference>
<sequence>MGFSTLSEKMDQYISPLANKLSQQRHLKATRDAFMSMLPITLFGSIPIILTAAPVTENTTNGFLLAWANFAEENSMILNWISGITLSAMSLFICIGVTYFLCRHYKEDVLRPLMFSVVGFLMLVLTPLKLGWDGKEVEIGFLDGRGILLALFVSIVTVEGYHWMRKKNIGRISMPDSVPASLSETFASLVPGLILMTFFSIIFIIFHAFDTTAVQFLYNIMAPSFQAADSLPFTILSIFLIHLFWFFGIHDAALAGILGPIRDGNLSINAAEKMAGADLSNIFTTPFWTYFVIIGGSGSVLALAFLMMRSKSKQLSTVGKVGFLPSIFGISEPMIFGTPLMLNPIFFVPFIFTSVFNGIVTYLCMSWGIVGKTFAVFSWQMPAPIGAFLSTMDWRALILVFALIVLDGVLYYPFFKVYEKNLVALEKESEEQETAELRDSSVEVSNDTTTA</sequence>
<accession>A0ABS3LD50</accession>
<evidence type="ECO:0000313" key="13">
    <source>
        <dbReference type="Proteomes" id="UP000664601"/>
    </source>
</evidence>
<dbReference type="InterPro" id="IPR051088">
    <property type="entry name" value="PTS_Sugar-EIIC/EIIB"/>
</dbReference>
<keyword evidence="5 10" id="KW-0812">Transmembrane</keyword>
<comment type="subcellular location">
    <subcellularLocation>
        <location evidence="1">Cell membrane</location>
        <topology evidence="1">Multi-pass membrane protein</topology>
    </subcellularLocation>
</comment>
<gene>
    <name evidence="12" type="ORF">JZO70_15370</name>
</gene>
<dbReference type="Pfam" id="PF02378">
    <property type="entry name" value="PTS_EIIC"/>
    <property type="match status" value="1"/>
</dbReference>
<organism evidence="12 13">
    <name type="scientific">Candidatus Enterococcus moelleringii</name>
    <dbReference type="NCBI Taxonomy" id="2815325"/>
    <lineage>
        <taxon>Bacteria</taxon>
        <taxon>Bacillati</taxon>
        <taxon>Bacillota</taxon>
        <taxon>Bacilli</taxon>
        <taxon>Lactobacillales</taxon>
        <taxon>Enterococcaceae</taxon>
        <taxon>Enterococcus</taxon>
    </lineage>
</organism>
<comment type="function">
    <text evidence="8">The phosphoenolpyruvate-dependent sugar phosphotransferase system (PTS), a major carbohydrate active -transport system, catalyzes the phosphorylation of incoming sugar substrates concomitant with their translocation across the cell membrane.</text>
</comment>
<proteinExistence type="predicted"/>
<dbReference type="PROSITE" id="PS51105">
    <property type="entry name" value="PTS_EIIC_TYPE_3"/>
    <property type="match status" value="1"/>
</dbReference>
<feature type="transmembrane region" description="Helical" evidence="10">
    <location>
        <begin position="144"/>
        <end position="164"/>
    </location>
</feature>
<comment type="caution">
    <text evidence="12">The sequence shown here is derived from an EMBL/GenBank/DDBJ whole genome shotgun (WGS) entry which is preliminary data.</text>
</comment>
<feature type="transmembrane region" description="Helical" evidence="10">
    <location>
        <begin position="76"/>
        <end position="101"/>
    </location>
</feature>
<name>A0ABS3LD50_9ENTE</name>
<evidence type="ECO:0000256" key="1">
    <source>
        <dbReference type="ARBA" id="ARBA00004651"/>
    </source>
</evidence>
<feature type="compositionally biased region" description="Polar residues" evidence="9">
    <location>
        <begin position="442"/>
        <end position="451"/>
    </location>
</feature>
<evidence type="ECO:0000256" key="2">
    <source>
        <dbReference type="ARBA" id="ARBA00022448"/>
    </source>
</evidence>
<evidence type="ECO:0000256" key="3">
    <source>
        <dbReference type="ARBA" id="ARBA00022475"/>
    </source>
</evidence>